<keyword evidence="4" id="KW-1185">Reference proteome</keyword>
<protein>
    <recommendedName>
        <fullName evidence="3">aECM cysteine-cradle domain-containing protein</fullName>
    </recommendedName>
</protein>
<dbReference type="InterPro" id="IPR055352">
    <property type="entry name" value="CCD_aECM"/>
</dbReference>
<accession>A0A0K0E4H2</accession>
<organism evidence="5">
    <name type="scientific">Strongyloides stercoralis</name>
    <name type="common">Threadworm</name>
    <dbReference type="NCBI Taxonomy" id="6248"/>
    <lineage>
        <taxon>Eukaryota</taxon>
        <taxon>Metazoa</taxon>
        <taxon>Ecdysozoa</taxon>
        <taxon>Nematoda</taxon>
        <taxon>Chromadorea</taxon>
        <taxon>Rhabditida</taxon>
        <taxon>Tylenchina</taxon>
        <taxon>Panagrolaimomorpha</taxon>
        <taxon>Strongyloidoidea</taxon>
        <taxon>Strongyloididae</taxon>
        <taxon>Strongyloides</taxon>
    </lineage>
</organism>
<name>A0A0K0E4H2_STRER</name>
<feature type="chain" id="PRO_5005327537" description="aECM cysteine-cradle domain-containing protein" evidence="2">
    <location>
        <begin position="21"/>
        <end position="600"/>
    </location>
</feature>
<reference evidence="5" key="1">
    <citation type="submission" date="2015-08" db="UniProtKB">
        <authorList>
            <consortium name="WormBaseParasite"/>
        </authorList>
    </citation>
    <scope>IDENTIFICATION</scope>
</reference>
<dbReference type="WBParaSite" id="SSTP_0000439200.1">
    <property type="protein sequence ID" value="SSTP_0000439200.1"/>
    <property type="gene ID" value="SSTP_0000439200"/>
</dbReference>
<dbReference type="AlphaFoldDB" id="A0A0K0E4H2"/>
<dbReference type="STRING" id="6248.A0A0K0E4H2"/>
<feature type="signal peptide" evidence="2">
    <location>
        <begin position="1"/>
        <end position="20"/>
    </location>
</feature>
<dbReference type="Proteomes" id="UP000035681">
    <property type="component" value="Unplaced"/>
</dbReference>
<evidence type="ECO:0000256" key="2">
    <source>
        <dbReference type="SAM" id="SignalP"/>
    </source>
</evidence>
<sequence length="600" mass="68253">MPMLLVYFIFFLTINISINAQDNARFIDIRQIVRDTLDYVRTVPAPETFKNMIYNPTFQHTPQVAPVVNGQNLPIGPSVFAPPSKNDVDKLFHLPAEIFEKLASDAGYIKEPPRTYNYKENPQIVKNSKPTLGGFNFNIANENGKQQTMEEIIQQLQAQASSNKEVTNNIQIEPMTTTPMAIVDDKIKSEKMLTNDSKTILPYINDNLFNISQQLNNLLLSNQENEKKLNVTKNENLTENVLATTSTTPSFTQQPVTTTEASNVVDSNFDLQGQEIILNGKKYILTKPESIKNNEPSNNNLSKEKNSEKEEKKSSEYDTSSSIEKSLEKKISDNDYLSNENNNKSEEKSIITEDEEVSTTPSSDTNNEATLDTNPITRTVVSESGSFVQSEVVKDTENYQKPPTILSKSLENLLIKQLEKEQDKEDDEKKLLLKQRKFMDDDNLSSKMLINENDIKITSTVGPINIRKLGSTPKKGITKISSQKIKINETIENTTRPLESSEDKIELLRKSFNEQRRILAYKSRQLFTRNRLNKNPQPFLATTFCQIIKELSTNVGINNIVEFAEENCEVIKNYYPDLTCNEVLQYAEHCSLLMKLEKKN</sequence>
<feature type="domain" description="aECM cysteine-cradle" evidence="3">
    <location>
        <begin position="543"/>
        <end position="591"/>
    </location>
</feature>
<evidence type="ECO:0000256" key="1">
    <source>
        <dbReference type="SAM" id="MobiDB-lite"/>
    </source>
</evidence>
<feature type="region of interest" description="Disordered" evidence="1">
    <location>
        <begin position="289"/>
        <end position="378"/>
    </location>
</feature>
<feature type="compositionally biased region" description="Low complexity" evidence="1">
    <location>
        <begin position="291"/>
        <end position="301"/>
    </location>
</feature>
<feature type="compositionally biased region" description="Polar residues" evidence="1">
    <location>
        <begin position="358"/>
        <end position="378"/>
    </location>
</feature>
<dbReference type="WBParaSite" id="TCONS_00014846.p1">
    <property type="protein sequence ID" value="TCONS_00014846.p1"/>
    <property type="gene ID" value="XLOC_010059"/>
</dbReference>
<proteinExistence type="predicted"/>
<evidence type="ECO:0000259" key="3">
    <source>
        <dbReference type="Pfam" id="PF23626"/>
    </source>
</evidence>
<evidence type="ECO:0000313" key="4">
    <source>
        <dbReference type="Proteomes" id="UP000035681"/>
    </source>
</evidence>
<dbReference type="Pfam" id="PF23626">
    <property type="entry name" value="CCD_aECM"/>
    <property type="match status" value="1"/>
</dbReference>
<keyword evidence="2" id="KW-0732">Signal</keyword>
<evidence type="ECO:0000313" key="5">
    <source>
        <dbReference type="WBParaSite" id="SSTP_0000439200.1"/>
    </source>
</evidence>
<feature type="compositionally biased region" description="Basic and acidic residues" evidence="1">
    <location>
        <begin position="302"/>
        <end position="316"/>
    </location>
</feature>